<keyword evidence="11" id="KW-0811">Translocation</keyword>
<keyword evidence="4 11" id="KW-0812">Transmembrane</keyword>
<evidence type="ECO:0000256" key="1">
    <source>
        <dbReference type="ARBA" id="ARBA00004434"/>
    </source>
</evidence>
<dbReference type="GO" id="GO:0005744">
    <property type="term" value="C:TIM23 mitochondrial import inner membrane translocase complex"/>
    <property type="evidence" value="ECO:0007669"/>
    <property type="project" value="UniProtKB-UniRule"/>
</dbReference>
<accession>A0A0B1PGN1</accession>
<evidence type="ECO:0000256" key="4">
    <source>
        <dbReference type="ARBA" id="ARBA00022692"/>
    </source>
</evidence>
<dbReference type="OrthoDB" id="436405at2759"/>
<dbReference type="PANTHER" id="PTHR13032">
    <property type="entry name" value="MITOCHONDRIAL IMPORT INNER MEMBRANE TRANSLOCASE SUBUNIT TIM21"/>
    <property type="match status" value="1"/>
</dbReference>
<dbReference type="HOGENOM" id="CLU_089407_0_0_1"/>
<dbReference type="FunFam" id="3.10.450.320:FF:000002">
    <property type="entry name" value="Mitochondrial import inner membrane translocase subunit tim21"/>
    <property type="match status" value="1"/>
</dbReference>
<comment type="subcellular location">
    <subcellularLocation>
        <location evidence="1 11">Mitochondrion inner membrane</location>
        <topology evidence="1 11">Single-pass membrane protein</topology>
    </subcellularLocation>
</comment>
<evidence type="ECO:0000256" key="6">
    <source>
        <dbReference type="ARBA" id="ARBA00022946"/>
    </source>
</evidence>
<comment type="caution">
    <text evidence="12">The sequence shown here is derived from an EMBL/GenBank/DDBJ whole genome shotgun (WGS) entry which is preliminary data.</text>
</comment>
<evidence type="ECO:0000256" key="8">
    <source>
        <dbReference type="ARBA" id="ARBA00023128"/>
    </source>
</evidence>
<evidence type="ECO:0000256" key="2">
    <source>
        <dbReference type="ARBA" id="ARBA00010867"/>
    </source>
</evidence>
<dbReference type="GO" id="GO:0030150">
    <property type="term" value="P:protein import into mitochondrial matrix"/>
    <property type="evidence" value="ECO:0007669"/>
    <property type="project" value="UniProtKB-UniRule"/>
</dbReference>
<evidence type="ECO:0000256" key="5">
    <source>
        <dbReference type="ARBA" id="ARBA00022792"/>
    </source>
</evidence>
<dbReference type="PANTHER" id="PTHR13032:SF6">
    <property type="entry name" value="MITOCHONDRIAL IMPORT INNER MEMBRANE TRANSLOCASE SUBUNIT TIM21"/>
    <property type="match status" value="1"/>
</dbReference>
<evidence type="ECO:0000256" key="9">
    <source>
        <dbReference type="ARBA" id="ARBA00023136"/>
    </source>
</evidence>
<keyword evidence="11" id="KW-0653">Protein transport</keyword>
<sequence>MQFFKRYLFPPNFRADYRQYLKMRHFATNNKIGSSNSKPKDNHLTSLNINEIAPWNKLSGKGKVLRATRQTFNVGLIVSGAALSGGVAYLLYSEVFSPDSKTSHFNRSFNQIKKDPRCIALLGNVDTITAYGENGGSWRKSRPFLSINQKDKDGVNHLFIKYNVQGSKSSGTVDLHMTKRDNENEFKYKRLQLDVKGKPRIVLIDADSKPVSKSRRLKVFGVYWN</sequence>
<evidence type="ECO:0000313" key="13">
    <source>
        <dbReference type="Proteomes" id="UP000030854"/>
    </source>
</evidence>
<evidence type="ECO:0000313" key="12">
    <source>
        <dbReference type="EMBL" id="KHJ36016.1"/>
    </source>
</evidence>
<feature type="transmembrane region" description="Helical" evidence="11">
    <location>
        <begin position="71"/>
        <end position="92"/>
    </location>
</feature>
<comment type="subunit">
    <text evidence="11">Component of the TIM23 complex.</text>
</comment>
<protein>
    <recommendedName>
        <fullName evidence="3 11">Mitochondrial import inner membrane translocase subunit Tim21</fullName>
    </recommendedName>
</protein>
<dbReference type="Pfam" id="PF08294">
    <property type="entry name" value="TIM21"/>
    <property type="match status" value="1"/>
</dbReference>
<keyword evidence="9 11" id="KW-0472">Membrane</keyword>
<organism evidence="12 13">
    <name type="scientific">Uncinula necator</name>
    <name type="common">Grape powdery mildew</name>
    <dbReference type="NCBI Taxonomy" id="52586"/>
    <lineage>
        <taxon>Eukaryota</taxon>
        <taxon>Fungi</taxon>
        <taxon>Dikarya</taxon>
        <taxon>Ascomycota</taxon>
        <taxon>Pezizomycotina</taxon>
        <taxon>Leotiomycetes</taxon>
        <taxon>Erysiphales</taxon>
        <taxon>Erysiphaceae</taxon>
        <taxon>Erysiphe</taxon>
    </lineage>
</organism>
<dbReference type="Proteomes" id="UP000030854">
    <property type="component" value="Unassembled WGS sequence"/>
</dbReference>
<keyword evidence="13" id="KW-1185">Reference proteome</keyword>
<name>A0A0B1PGN1_UNCNE</name>
<dbReference type="EMBL" id="JNVN01000164">
    <property type="protein sequence ID" value="KHJ36016.1"/>
    <property type="molecule type" value="Genomic_DNA"/>
</dbReference>
<dbReference type="AlphaFoldDB" id="A0A0B1PGN1"/>
<dbReference type="InterPro" id="IPR038552">
    <property type="entry name" value="Tim21_IMS_sf"/>
</dbReference>
<keyword evidence="11" id="KW-0813">Transport</keyword>
<keyword evidence="6" id="KW-0809">Transit peptide</keyword>
<keyword evidence="5 11" id="KW-0999">Mitochondrion inner membrane</keyword>
<gene>
    <name evidence="12" type="ORF">EV44_g1819</name>
</gene>
<dbReference type="InterPro" id="IPR013261">
    <property type="entry name" value="Tim21"/>
</dbReference>
<evidence type="ECO:0000256" key="11">
    <source>
        <dbReference type="RuleBase" id="RU367142"/>
    </source>
</evidence>
<comment type="similarity">
    <text evidence="2 11">Belongs to the TIM21 family.</text>
</comment>
<evidence type="ECO:0000256" key="10">
    <source>
        <dbReference type="ARBA" id="ARBA00060204"/>
    </source>
</evidence>
<dbReference type="STRING" id="52586.A0A0B1PGN1"/>
<reference evidence="12 13" key="1">
    <citation type="journal article" date="2014" name="BMC Genomics">
        <title>Adaptive genomic structural variation in the grape powdery mildew pathogen, Erysiphe necator.</title>
        <authorList>
            <person name="Jones L."/>
            <person name="Riaz S."/>
            <person name="Morales-Cruz A."/>
            <person name="Amrine K.C."/>
            <person name="McGuire B."/>
            <person name="Gubler W.D."/>
            <person name="Walker M.A."/>
            <person name="Cantu D."/>
        </authorList>
    </citation>
    <scope>NUCLEOTIDE SEQUENCE [LARGE SCALE GENOMIC DNA]</scope>
    <source>
        <strain evidence="13">c</strain>
    </source>
</reference>
<evidence type="ECO:0000256" key="7">
    <source>
        <dbReference type="ARBA" id="ARBA00022989"/>
    </source>
</evidence>
<proteinExistence type="inferred from homology"/>
<keyword evidence="7 11" id="KW-1133">Transmembrane helix</keyword>
<dbReference type="Gene3D" id="3.10.450.320">
    <property type="entry name" value="Mitochondrial import inner membrane translocase subunit Tim21"/>
    <property type="match status" value="1"/>
</dbReference>
<keyword evidence="8 11" id="KW-0496">Mitochondrion</keyword>
<dbReference type="OMA" id="KAYRTSA"/>
<evidence type="ECO:0000256" key="3">
    <source>
        <dbReference type="ARBA" id="ARBA00020726"/>
    </source>
</evidence>
<comment type="function">
    <text evidence="10">Essential component of the TIM23 complex, a complex that mediates the translocation of transit peptide-containing proteins across the mitochondrial inner membrane. Required to keep the TOM and the TIM23 complexes in close contact. At some point, it is released from the TOM23 complex to allow protein translocation into the mitochondrial matrix.</text>
</comment>